<sequence>MKLRKSDIKLMGDTELFSAFHWSIVRSTNEQNSRTGLTQQTAKECKWILEECMTRFNLEREVLIQKHIIGE</sequence>
<accession>A0A2A7FNR5</accession>
<protein>
    <submittedName>
        <fullName evidence="1">Uncharacterized protein</fullName>
    </submittedName>
</protein>
<evidence type="ECO:0000313" key="2">
    <source>
        <dbReference type="Proteomes" id="UP000223777"/>
    </source>
</evidence>
<dbReference type="Proteomes" id="UP000223777">
    <property type="component" value="Unassembled WGS sequence"/>
</dbReference>
<dbReference type="EMBL" id="NUIL01000015">
    <property type="protein sequence ID" value="PGO29252.1"/>
    <property type="molecule type" value="Genomic_DNA"/>
</dbReference>
<name>A0A2A7FNR5_BACCE</name>
<comment type="caution">
    <text evidence="1">The sequence shown here is derived from an EMBL/GenBank/DDBJ whole genome shotgun (WGS) entry which is preliminary data.</text>
</comment>
<proteinExistence type="predicted"/>
<dbReference type="AlphaFoldDB" id="A0A2A7FNR5"/>
<organism evidence="1 2">
    <name type="scientific">Bacillus cereus</name>
    <dbReference type="NCBI Taxonomy" id="1396"/>
    <lineage>
        <taxon>Bacteria</taxon>
        <taxon>Bacillati</taxon>
        <taxon>Bacillota</taxon>
        <taxon>Bacilli</taxon>
        <taxon>Bacillales</taxon>
        <taxon>Bacillaceae</taxon>
        <taxon>Bacillus</taxon>
        <taxon>Bacillus cereus group</taxon>
    </lineage>
</organism>
<dbReference type="RefSeq" id="WP_097883490.1">
    <property type="nucleotide sequence ID" value="NZ_NUIL01000015.1"/>
</dbReference>
<gene>
    <name evidence="1" type="ORF">CN984_12570</name>
</gene>
<evidence type="ECO:0000313" key="1">
    <source>
        <dbReference type="EMBL" id="PGO29252.1"/>
    </source>
</evidence>
<reference evidence="1 2" key="1">
    <citation type="submission" date="2017-09" db="EMBL/GenBank/DDBJ databases">
        <title>Large-scale bioinformatics analysis of Bacillus genomes uncovers conserved roles of natural products in bacterial physiology.</title>
        <authorList>
            <consortium name="Agbiome Team Llc"/>
            <person name="Bleich R.M."/>
            <person name="Grubbs K.J."/>
            <person name="Santa Maria K.C."/>
            <person name="Allen S.E."/>
            <person name="Farag S."/>
            <person name="Shank E.A."/>
            <person name="Bowers A."/>
        </authorList>
    </citation>
    <scope>NUCLEOTIDE SEQUENCE [LARGE SCALE GENOMIC DNA]</scope>
    <source>
        <strain evidence="1 2">AFS050027</strain>
    </source>
</reference>